<feature type="domain" description="Serine aminopeptidase S33" evidence="1">
    <location>
        <begin position="206"/>
        <end position="252"/>
    </location>
</feature>
<dbReference type="KEGG" id="pca:Pcar_2424"/>
<dbReference type="HOGENOM" id="CLU_029375_2_1_7"/>
<keyword evidence="2" id="KW-0378">Hydrolase</keyword>
<dbReference type="OrthoDB" id="9777090at2"/>
<dbReference type="Gene3D" id="3.40.50.1820">
    <property type="entry name" value="alpha/beta hydrolase"/>
    <property type="match status" value="1"/>
</dbReference>
<dbReference type="InterPro" id="IPR022742">
    <property type="entry name" value="Hydrolase_4"/>
</dbReference>
<dbReference type="PANTHER" id="PTHR12277:SF79">
    <property type="entry name" value="XAA-PRO DIPEPTIDYL-PEPTIDASE-RELATED"/>
    <property type="match status" value="1"/>
</dbReference>
<keyword evidence="3" id="KW-1185">Reference proteome</keyword>
<dbReference type="eggNOG" id="COG1073">
    <property type="taxonomic scope" value="Bacteria"/>
</dbReference>
<dbReference type="SUPFAM" id="SSF53474">
    <property type="entry name" value="alpha/beta-Hydrolases"/>
    <property type="match status" value="1"/>
</dbReference>
<gene>
    <name evidence="2" type="ordered locus">Pcar_2424</name>
</gene>
<feature type="domain" description="Serine aminopeptidase S33" evidence="1">
    <location>
        <begin position="75"/>
        <end position="184"/>
    </location>
</feature>
<dbReference type="STRING" id="338963.Pcar_2424"/>
<name>Q3A1U4_SYNC1</name>
<dbReference type="Pfam" id="PF12146">
    <property type="entry name" value="Hydrolase_4"/>
    <property type="match status" value="2"/>
</dbReference>
<dbReference type="Proteomes" id="UP000002534">
    <property type="component" value="Chromosome"/>
</dbReference>
<evidence type="ECO:0000313" key="2">
    <source>
        <dbReference type="EMBL" id="ABA89663.1"/>
    </source>
</evidence>
<dbReference type="ESTHER" id="pelcd-q3a1u4">
    <property type="family name" value="ABHD13-BEM46"/>
</dbReference>
<dbReference type="RefSeq" id="WP_011342189.1">
    <property type="nucleotide sequence ID" value="NC_007498.2"/>
</dbReference>
<proteinExistence type="predicted"/>
<sequence length="278" mass="31308">MRQWQWIATIIAVLILTGSVTPMHAMDRKYIFFPDPTLHANPNAAGLTFEEVYFPAADGVRLHGWFLPGKTGRPLLLFAHGNAGNISHRIDNLAHFHRLGLSVFIFDYRGYGQSEGQISEVGSYEDIRGALAWLKSKGWTPKQMLYFGRSLGAAVALQLALEEPPAGLVLESAFTSVPRMGWHHQPITYALLGWWALSSRYDNLAKIGQLQCPLLMFQGTRDTIVPPKMAQQLFDRAPEPKTLYLIPDAGHNNTYDVGGKPYWEQWRSFLNSLTFPPR</sequence>
<dbReference type="InterPro" id="IPR029058">
    <property type="entry name" value="AB_hydrolase_fold"/>
</dbReference>
<reference evidence="2 3" key="2">
    <citation type="journal article" date="2012" name="BMC Genomics">
        <title>The genome of Pelobacter carbinolicus reveals surprising metabolic capabilities and physiological features.</title>
        <authorList>
            <person name="Aklujkar M."/>
            <person name="Haveman S.A."/>
            <person name="Didonato R.Jr."/>
            <person name="Chertkov O."/>
            <person name="Han C.S."/>
            <person name="Land M.L."/>
            <person name="Brown P."/>
            <person name="Lovley D.R."/>
        </authorList>
    </citation>
    <scope>NUCLEOTIDE SEQUENCE [LARGE SCALE GENOMIC DNA]</scope>
    <source>
        <strain evidence="3">DSM 2380 / NBRC 103641 / GraBd1</strain>
    </source>
</reference>
<protein>
    <submittedName>
        <fullName evidence="2">Hydrolase, putative</fullName>
    </submittedName>
</protein>
<dbReference type="AlphaFoldDB" id="Q3A1U4"/>
<dbReference type="PANTHER" id="PTHR12277">
    <property type="entry name" value="ALPHA/BETA HYDROLASE DOMAIN-CONTAINING PROTEIN"/>
    <property type="match status" value="1"/>
</dbReference>
<dbReference type="EMBL" id="CP000142">
    <property type="protein sequence ID" value="ABA89663.1"/>
    <property type="molecule type" value="Genomic_DNA"/>
</dbReference>
<dbReference type="GO" id="GO:0016787">
    <property type="term" value="F:hydrolase activity"/>
    <property type="evidence" value="ECO:0007669"/>
    <property type="project" value="UniProtKB-KW"/>
</dbReference>
<reference evidence="3" key="1">
    <citation type="submission" date="2005-10" db="EMBL/GenBank/DDBJ databases">
        <title>Complete sequence of Pelobacter carbinolicus DSM 2380.</title>
        <authorList>
            <person name="Copeland A."/>
            <person name="Lucas S."/>
            <person name="Lapidus A."/>
            <person name="Barry K."/>
            <person name="Detter J.C."/>
            <person name="Glavina T."/>
            <person name="Hammon N."/>
            <person name="Israni S."/>
            <person name="Pitluck S."/>
            <person name="Chertkov O."/>
            <person name="Schmutz J."/>
            <person name="Larimer F."/>
            <person name="Land M."/>
            <person name="Kyrpides N."/>
            <person name="Ivanova N."/>
            <person name="Richardson P."/>
        </authorList>
    </citation>
    <scope>NUCLEOTIDE SEQUENCE [LARGE SCALE GENOMIC DNA]</scope>
    <source>
        <strain evidence="3">DSM 2380 / NBRC 103641 / GraBd1</strain>
    </source>
</reference>
<organism evidence="2 3">
    <name type="scientific">Syntrophotalea carbinolica (strain DSM 2380 / NBRC 103641 / GraBd1)</name>
    <name type="common">Pelobacter carbinolicus</name>
    <dbReference type="NCBI Taxonomy" id="338963"/>
    <lineage>
        <taxon>Bacteria</taxon>
        <taxon>Pseudomonadati</taxon>
        <taxon>Thermodesulfobacteriota</taxon>
        <taxon>Desulfuromonadia</taxon>
        <taxon>Desulfuromonadales</taxon>
        <taxon>Syntrophotaleaceae</taxon>
        <taxon>Syntrophotalea</taxon>
    </lineage>
</organism>
<evidence type="ECO:0000259" key="1">
    <source>
        <dbReference type="Pfam" id="PF12146"/>
    </source>
</evidence>
<evidence type="ECO:0000313" key="3">
    <source>
        <dbReference type="Proteomes" id="UP000002534"/>
    </source>
</evidence>
<accession>Q3A1U4</accession>